<dbReference type="EMBL" id="MEHA01000002">
    <property type="protein sequence ID" value="ODR55226.1"/>
    <property type="molecule type" value="Genomic_DNA"/>
</dbReference>
<reference evidence="4 7" key="1">
    <citation type="submission" date="2016-08" db="EMBL/GenBank/DDBJ databases">
        <title>Characterization of Isolates of Eisenbergiella tayi Derived from Blood Cultures, Using Whole Genome Sequencing.</title>
        <authorList>
            <person name="Bernier A.-M."/>
            <person name="Burdz T."/>
            <person name="Wiebe D."/>
            <person name="Bernard K."/>
        </authorList>
    </citation>
    <scope>NUCLEOTIDE SEQUENCE [LARGE SCALE GENOMIC DNA]</scope>
    <source>
        <strain evidence="4 7">NML120146</strain>
    </source>
</reference>
<dbReference type="Pfam" id="PF12010">
    <property type="entry name" value="DUF3502"/>
    <property type="match status" value="1"/>
</dbReference>
<dbReference type="Pfam" id="PF01547">
    <property type="entry name" value="SBP_bac_1"/>
    <property type="match status" value="1"/>
</dbReference>
<evidence type="ECO:0000313" key="7">
    <source>
        <dbReference type="Proteomes" id="UP000094869"/>
    </source>
</evidence>
<dbReference type="Proteomes" id="UP000094271">
    <property type="component" value="Unassembled WGS sequence"/>
</dbReference>
<comment type="caution">
    <text evidence="5">The sequence shown here is derived from an EMBL/GenBank/DDBJ whole genome shotgun (WGS) entry which is preliminary data.</text>
</comment>
<organism evidence="5 6">
    <name type="scientific">Eisenbergiella tayi</name>
    <dbReference type="NCBI Taxonomy" id="1432052"/>
    <lineage>
        <taxon>Bacteria</taxon>
        <taxon>Bacillati</taxon>
        <taxon>Bacillota</taxon>
        <taxon>Clostridia</taxon>
        <taxon>Lachnospirales</taxon>
        <taxon>Lachnospiraceae</taxon>
        <taxon>Eisenbergiella</taxon>
    </lineage>
</organism>
<dbReference type="SUPFAM" id="SSF53850">
    <property type="entry name" value="Periplasmic binding protein-like II"/>
    <property type="match status" value="1"/>
</dbReference>
<dbReference type="InterPro" id="IPR006059">
    <property type="entry name" value="SBP"/>
</dbReference>
<proteinExistence type="predicted"/>
<reference evidence="5 6" key="2">
    <citation type="submission" date="2016-08" db="EMBL/GenBank/DDBJ databases">
        <authorList>
            <person name="Seilhamer J.J."/>
        </authorList>
    </citation>
    <scope>NUCLEOTIDE SEQUENCE [LARGE SCALE GENOMIC DNA]</scope>
    <source>
        <strain evidence="5 6">NML150140-1</strain>
    </source>
</reference>
<dbReference type="PANTHER" id="PTHR43649:SF17">
    <property type="entry name" value="ABC TRANSPORTER SOLUTE BINDING PROTEIN-SUGAR TRANSPORT"/>
    <property type="match status" value="1"/>
</dbReference>
<evidence type="ECO:0000259" key="3">
    <source>
        <dbReference type="Pfam" id="PF12010"/>
    </source>
</evidence>
<dbReference type="InterPro" id="IPR022627">
    <property type="entry name" value="DUF3502"/>
</dbReference>
<dbReference type="InterPro" id="IPR050490">
    <property type="entry name" value="Bact_solute-bd_prot1"/>
</dbReference>
<dbReference type="Proteomes" id="UP000094869">
    <property type="component" value="Unassembled WGS sequence"/>
</dbReference>
<evidence type="ECO:0000256" key="1">
    <source>
        <dbReference type="SAM" id="MobiDB-lite"/>
    </source>
</evidence>
<dbReference type="EMBL" id="MEHD01000036">
    <property type="protein sequence ID" value="ODR50098.1"/>
    <property type="molecule type" value="Genomic_DNA"/>
</dbReference>
<protein>
    <recommendedName>
        <fullName evidence="3">DUF3502 domain-containing protein</fullName>
    </recommendedName>
</protein>
<sequence length="542" mass="60336">MSKRWKKVMALGLAAVLCMLPACGKANTSGTAGTEGGGSAAAEENQGAGGNEGISEDSPYRDKGFDLSKHEDVVMYAIGDRPEDMDMVLEKLNGEYLEPWLNTTLDMKFLSWSDVQTKYSLLLAGGEKVDLMYTSSWCNYNSEAGKGAFKELTPEFLQTYLPYSYEIQAPESWDQVMISGKIFAIPKNYAVFNNYNMIAVRKDLMEKHGIGEINSWDTMKEALITLAEKETQNGIYANGQRGNAEFADHVWWQHIEAEPLASGFDFMYFTHGEEKLPDWGKDVFYKYTAPECLELYMEMAELAKKNVWSPNKINDTSDAQTNFESGKTASFIWNSTIVSAGENLEKAGIGTYEIFDVTPNTKAQRGSYADDTIAIPNASKTPERAALVLDCLKGFPEVNNLVVGGIEGVHYEMTDDGKRKLGEAADRYGWGNWAWGITGKDSPQLYSDDPRSSMMDEMCTAKEYTPVASGFTFDKKNVEAELAVITSIVQEYGASFNIGLFGDETEAKYQEFIGKLEEAGLSKVMEECRVQYEAFCERKGQE</sequence>
<dbReference type="OrthoDB" id="1988587at2"/>
<dbReference type="Gene3D" id="3.40.190.10">
    <property type="entry name" value="Periplasmic binding protein-like II"/>
    <property type="match status" value="1"/>
</dbReference>
<feature type="region of interest" description="Disordered" evidence="1">
    <location>
        <begin position="29"/>
        <end position="61"/>
    </location>
</feature>
<keyword evidence="2" id="KW-0732">Signal</keyword>
<feature type="chain" id="PRO_5039608773" description="DUF3502 domain-containing protein" evidence="2">
    <location>
        <begin position="25"/>
        <end position="542"/>
    </location>
</feature>
<name>A0A1E3UNF3_9FIRM</name>
<evidence type="ECO:0000313" key="6">
    <source>
        <dbReference type="Proteomes" id="UP000094271"/>
    </source>
</evidence>
<feature type="domain" description="DUF3502" evidence="3">
    <location>
        <begin position="468"/>
        <end position="536"/>
    </location>
</feature>
<evidence type="ECO:0000313" key="4">
    <source>
        <dbReference type="EMBL" id="ODR50098.1"/>
    </source>
</evidence>
<dbReference type="RefSeq" id="WP_069410642.1">
    <property type="nucleotide sequence ID" value="NZ_DBFYTW010000286.1"/>
</dbReference>
<accession>A0A1E3UNF3</accession>
<dbReference type="AlphaFoldDB" id="A0A1E3UNF3"/>
<evidence type="ECO:0000256" key="2">
    <source>
        <dbReference type="SAM" id="SignalP"/>
    </source>
</evidence>
<dbReference type="PANTHER" id="PTHR43649">
    <property type="entry name" value="ARABINOSE-BINDING PROTEIN-RELATED"/>
    <property type="match status" value="1"/>
</dbReference>
<feature type="signal peptide" evidence="2">
    <location>
        <begin position="1"/>
        <end position="24"/>
    </location>
</feature>
<evidence type="ECO:0000313" key="5">
    <source>
        <dbReference type="EMBL" id="ODR55226.1"/>
    </source>
</evidence>
<keyword evidence="7" id="KW-1185">Reference proteome</keyword>
<gene>
    <name evidence="5" type="ORF">BEI59_04800</name>
    <name evidence="4" type="ORF">BEI63_23675</name>
</gene>